<dbReference type="Gene3D" id="1.10.418.10">
    <property type="entry name" value="Calponin-like domain"/>
    <property type="match status" value="2"/>
</dbReference>
<dbReference type="InterPro" id="IPR000557">
    <property type="entry name" value="Calponin_repeat"/>
</dbReference>
<proteinExistence type="inferred from homology"/>
<keyword evidence="4" id="KW-1185">Reference proteome</keyword>
<dbReference type="PANTHER" id="PTHR47385">
    <property type="entry name" value="CALPONIN"/>
    <property type="match status" value="1"/>
</dbReference>
<reference evidence="3" key="1">
    <citation type="submission" date="2021-12" db="EMBL/GenBank/DDBJ databases">
        <authorList>
            <person name="King R."/>
        </authorList>
    </citation>
    <scope>NUCLEOTIDE SEQUENCE</scope>
</reference>
<dbReference type="PROSITE" id="PS51122">
    <property type="entry name" value="CALPONIN_2"/>
    <property type="match status" value="1"/>
</dbReference>
<dbReference type="EMBL" id="OV121132">
    <property type="protein sequence ID" value="CAH0546501.1"/>
    <property type="molecule type" value="Genomic_DNA"/>
</dbReference>
<dbReference type="GO" id="GO:0051015">
    <property type="term" value="F:actin filament binding"/>
    <property type="evidence" value="ECO:0007669"/>
    <property type="project" value="TreeGrafter"/>
</dbReference>
<dbReference type="OrthoDB" id="21595at2759"/>
<dbReference type="Pfam" id="PF00402">
    <property type="entry name" value="Calponin"/>
    <property type="match status" value="1"/>
</dbReference>
<dbReference type="PANTHER" id="PTHR47385:SF14">
    <property type="entry name" value="TRANSGELIN"/>
    <property type="match status" value="1"/>
</dbReference>
<dbReference type="GO" id="GO:0015629">
    <property type="term" value="C:actin cytoskeleton"/>
    <property type="evidence" value="ECO:0007669"/>
    <property type="project" value="TreeGrafter"/>
</dbReference>
<accession>A0A9P0AR63</accession>
<feature type="domain" description="Calponin-homology (CH)" evidence="2">
    <location>
        <begin position="181"/>
        <end position="287"/>
    </location>
</feature>
<evidence type="ECO:0000313" key="4">
    <source>
        <dbReference type="Proteomes" id="UP001154078"/>
    </source>
</evidence>
<evidence type="ECO:0000256" key="1">
    <source>
        <dbReference type="ARBA" id="ARBA00009631"/>
    </source>
</evidence>
<gene>
    <name evidence="3" type="ORF">MELIAE_LOCUS651</name>
</gene>
<dbReference type="Proteomes" id="UP001154078">
    <property type="component" value="Chromosome 1"/>
</dbReference>
<sequence>MIIFLSGYRHAEVNAKYSEDLARESLEWIASITQDDINTAGDMDNFYDVLRDGTLLCKVFENEDDLLNHLKFRNHKFPEIRQTIGDVARMEFLKQKDVLTATSSTISTFNICPNEEDKNTFFRVYAKGFGRRKIKKSRFNEKQKDFVGNLFEEAKVQYNFGDRLNKYWKYSPTPEQNTKCLKYFSQRCWHLQKQSEDANIVGEKVLGNISNTCLKVRLVNTIKPGSVKKVNTSAMAFKCMENINAFLEAARDLGVPAQETFQTVDLWERQNLNSVVICLQSLGRKAGQFGKPSIGPKESEKNERMFSEEKLKAGQTIIGLQMGSNKGATQSGINFGNTRHM</sequence>
<dbReference type="InterPro" id="IPR050606">
    <property type="entry name" value="Calponin-like"/>
</dbReference>
<dbReference type="GO" id="GO:0007015">
    <property type="term" value="P:actin filament organization"/>
    <property type="evidence" value="ECO:0007669"/>
    <property type="project" value="TreeGrafter"/>
</dbReference>
<dbReference type="SMART" id="SM00033">
    <property type="entry name" value="CH"/>
    <property type="match status" value="1"/>
</dbReference>
<dbReference type="InterPro" id="IPR036872">
    <property type="entry name" value="CH_dom_sf"/>
</dbReference>
<dbReference type="InterPro" id="IPR001715">
    <property type="entry name" value="CH_dom"/>
</dbReference>
<evidence type="ECO:0000313" key="3">
    <source>
        <dbReference type="EMBL" id="CAH0546501.1"/>
    </source>
</evidence>
<organism evidence="3 4">
    <name type="scientific">Brassicogethes aeneus</name>
    <name type="common">Rape pollen beetle</name>
    <name type="synonym">Meligethes aeneus</name>
    <dbReference type="NCBI Taxonomy" id="1431903"/>
    <lineage>
        <taxon>Eukaryota</taxon>
        <taxon>Metazoa</taxon>
        <taxon>Ecdysozoa</taxon>
        <taxon>Arthropoda</taxon>
        <taxon>Hexapoda</taxon>
        <taxon>Insecta</taxon>
        <taxon>Pterygota</taxon>
        <taxon>Neoptera</taxon>
        <taxon>Endopterygota</taxon>
        <taxon>Coleoptera</taxon>
        <taxon>Polyphaga</taxon>
        <taxon>Cucujiformia</taxon>
        <taxon>Nitidulidae</taxon>
        <taxon>Meligethinae</taxon>
        <taxon>Brassicogethes</taxon>
    </lineage>
</organism>
<comment type="similarity">
    <text evidence="1">Belongs to the calponin family.</text>
</comment>
<dbReference type="Pfam" id="PF00307">
    <property type="entry name" value="CH"/>
    <property type="match status" value="1"/>
</dbReference>
<protein>
    <recommendedName>
        <fullName evidence="2">Calponin-homology (CH) domain-containing protein</fullName>
    </recommendedName>
</protein>
<evidence type="ECO:0000259" key="2">
    <source>
        <dbReference type="PROSITE" id="PS50021"/>
    </source>
</evidence>
<dbReference type="PROSITE" id="PS01052">
    <property type="entry name" value="CALPONIN_1"/>
    <property type="match status" value="1"/>
</dbReference>
<dbReference type="SUPFAM" id="SSF47576">
    <property type="entry name" value="Calponin-homology domain, CH-domain"/>
    <property type="match status" value="2"/>
</dbReference>
<dbReference type="PROSITE" id="PS50021">
    <property type="entry name" value="CH"/>
    <property type="match status" value="1"/>
</dbReference>
<dbReference type="FunFam" id="1.10.418.10:FF:000075">
    <property type="entry name" value="Transgelin"/>
    <property type="match status" value="1"/>
</dbReference>
<dbReference type="AlphaFoldDB" id="A0A9P0AR63"/>
<name>A0A9P0AR63_BRAAE</name>